<evidence type="ECO:0000313" key="1">
    <source>
        <dbReference type="EMBL" id="RUL86170.1"/>
    </source>
</evidence>
<dbReference type="Proteomes" id="UP000280296">
    <property type="component" value="Unassembled WGS sequence"/>
</dbReference>
<dbReference type="EMBL" id="RYZH01000033">
    <property type="protein sequence ID" value="RUL86170.1"/>
    <property type="molecule type" value="Genomic_DNA"/>
</dbReference>
<dbReference type="RefSeq" id="WP_126726569.1">
    <property type="nucleotide sequence ID" value="NZ_RYZH01000033.1"/>
</dbReference>
<organism evidence="1 2">
    <name type="scientific">Tautonia sociabilis</name>
    <dbReference type="NCBI Taxonomy" id="2080755"/>
    <lineage>
        <taxon>Bacteria</taxon>
        <taxon>Pseudomonadati</taxon>
        <taxon>Planctomycetota</taxon>
        <taxon>Planctomycetia</taxon>
        <taxon>Isosphaerales</taxon>
        <taxon>Isosphaeraceae</taxon>
        <taxon>Tautonia</taxon>
    </lineage>
</organism>
<gene>
    <name evidence="1" type="ORF">TsocGM_16525</name>
</gene>
<evidence type="ECO:0000313" key="2">
    <source>
        <dbReference type="Proteomes" id="UP000280296"/>
    </source>
</evidence>
<dbReference type="OrthoDB" id="258729at2"/>
<keyword evidence="2" id="KW-1185">Reference proteome</keyword>
<reference evidence="1 2" key="1">
    <citation type="submission" date="2018-12" db="EMBL/GenBank/DDBJ databases">
        <authorList>
            <person name="Toschakov S.V."/>
        </authorList>
    </citation>
    <scope>NUCLEOTIDE SEQUENCE [LARGE SCALE GENOMIC DNA]</scope>
    <source>
        <strain evidence="1 2">GM2012</strain>
    </source>
</reference>
<comment type="caution">
    <text evidence="1">The sequence shown here is derived from an EMBL/GenBank/DDBJ whole genome shotgun (WGS) entry which is preliminary data.</text>
</comment>
<dbReference type="AlphaFoldDB" id="A0A432MGU8"/>
<accession>A0A432MGU8</accession>
<reference evidence="1 2" key="2">
    <citation type="submission" date="2019-01" db="EMBL/GenBank/DDBJ databases">
        <title>Tautonia sociabilis, a novel thermotolerant planctomycete of Isosphaeraceae family, isolated from a 4000 m deep subterranean habitat.</title>
        <authorList>
            <person name="Kovaleva O.L."/>
            <person name="Elcheninov A.G."/>
            <person name="Van Heerden E."/>
            <person name="Toshchakov S.V."/>
            <person name="Novikov A."/>
            <person name="Bonch-Osmolovskaya E.A."/>
            <person name="Kublanov I.V."/>
        </authorList>
    </citation>
    <scope>NUCLEOTIDE SEQUENCE [LARGE SCALE GENOMIC DNA]</scope>
    <source>
        <strain evidence="1 2">GM2012</strain>
    </source>
</reference>
<sequence>MIASGHGSRILALVAMAAALSLSGCGEERIETEYGRMRGRSVNGTGAFAELLRGRGHEVRAARRLNDELAGWADTIVRFAPEPGPIERDEADWYLDWQLSGLGRRLIFVCRDGGAEAEYWAAALSSLPADAPRVQRDRILRKLGEAGGWGSDPAPPDLEPAEAQLWFSIDSSRGLTASASTLDGPWAEGVDPAAANVPINRAIEQTSETEMPLLVGDGRILAMDWVWEMNEGTDPSAVLVLANGSFLLNAAIVPKARRSLTLRVAEWAGSTPRKVAFVEGPFVFGAQQPLPTPWEVIRQVPELGMVAGHFLAFALAAALSRAVLLGRPRPAPSIALDRPSAHAEALGHLLARVGASQAARSILASYRRWRRPQRAVDARTEPDSG</sequence>
<name>A0A432MGU8_9BACT</name>
<proteinExistence type="predicted"/>
<protein>
    <submittedName>
        <fullName evidence="1">DUF4350 domain-containing protein</fullName>
    </submittedName>
</protein>